<feature type="non-terminal residue" evidence="2">
    <location>
        <position position="1"/>
    </location>
</feature>
<organism evidence="2">
    <name type="scientific">Tanacetum cinerariifolium</name>
    <name type="common">Dalmatian daisy</name>
    <name type="synonym">Chrysanthemum cinerariifolium</name>
    <dbReference type="NCBI Taxonomy" id="118510"/>
    <lineage>
        <taxon>Eukaryota</taxon>
        <taxon>Viridiplantae</taxon>
        <taxon>Streptophyta</taxon>
        <taxon>Embryophyta</taxon>
        <taxon>Tracheophyta</taxon>
        <taxon>Spermatophyta</taxon>
        <taxon>Magnoliopsida</taxon>
        <taxon>eudicotyledons</taxon>
        <taxon>Gunneridae</taxon>
        <taxon>Pentapetalae</taxon>
        <taxon>asterids</taxon>
        <taxon>campanulids</taxon>
        <taxon>Asterales</taxon>
        <taxon>Asteraceae</taxon>
        <taxon>Asteroideae</taxon>
        <taxon>Anthemideae</taxon>
        <taxon>Anthemidinae</taxon>
        <taxon>Tanacetum</taxon>
    </lineage>
</organism>
<evidence type="ECO:0000313" key="2">
    <source>
        <dbReference type="EMBL" id="GFD53999.1"/>
    </source>
</evidence>
<comment type="caution">
    <text evidence="2">The sequence shown here is derived from an EMBL/GenBank/DDBJ whole genome shotgun (WGS) entry which is preliminary data.</text>
</comment>
<feature type="compositionally biased region" description="Basic and acidic residues" evidence="1">
    <location>
        <begin position="72"/>
        <end position="99"/>
    </location>
</feature>
<sequence>HGDERWYASGPRGGQHGRPGQRSDQAAGRGPDRQGIAGHPRRTDDLLDCERRGQVFRDSAGAVRGDLPAVGRAERHAPGQPAERDSFSHRVQRIDHRRA</sequence>
<feature type="region of interest" description="Disordered" evidence="1">
    <location>
        <begin position="1"/>
        <end position="47"/>
    </location>
</feature>
<protein>
    <submittedName>
        <fullName evidence="2">Uncharacterized protein</fullName>
    </submittedName>
</protein>
<dbReference type="EMBL" id="BKCJ011801138">
    <property type="protein sequence ID" value="GFD53999.1"/>
    <property type="molecule type" value="Genomic_DNA"/>
</dbReference>
<name>A0A699X395_TANCI</name>
<dbReference type="AlphaFoldDB" id="A0A699X395"/>
<evidence type="ECO:0000256" key="1">
    <source>
        <dbReference type="SAM" id="MobiDB-lite"/>
    </source>
</evidence>
<feature type="region of interest" description="Disordered" evidence="1">
    <location>
        <begin position="59"/>
        <end position="99"/>
    </location>
</feature>
<reference evidence="2" key="1">
    <citation type="journal article" date="2019" name="Sci. Rep.">
        <title>Draft genome of Tanacetum cinerariifolium, the natural source of mosquito coil.</title>
        <authorList>
            <person name="Yamashiro T."/>
            <person name="Shiraishi A."/>
            <person name="Satake H."/>
            <person name="Nakayama K."/>
        </authorList>
    </citation>
    <scope>NUCLEOTIDE SEQUENCE</scope>
</reference>
<accession>A0A699X395</accession>
<feature type="non-terminal residue" evidence="2">
    <location>
        <position position="99"/>
    </location>
</feature>
<gene>
    <name evidence="2" type="ORF">Tci_925968</name>
</gene>
<proteinExistence type="predicted"/>